<comment type="caution">
    <text evidence="1">The sequence shown here is derived from an EMBL/GenBank/DDBJ whole genome shotgun (WGS) entry which is preliminary data.</text>
</comment>
<dbReference type="Proteomes" id="UP001238540">
    <property type="component" value="Unassembled WGS sequence"/>
</dbReference>
<dbReference type="EMBL" id="JAUFQC010000027">
    <property type="protein sequence ID" value="MDN3611365.1"/>
    <property type="molecule type" value="Genomic_DNA"/>
</dbReference>
<organism evidence="1 2">
    <name type="scientific">Vibrio ostreicida</name>
    <dbReference type="NCBI Taxonomy" id="526588"/>
    <lineage>
        <taxon>Bacteria</taxon>
        <taxon>Pseudomonadati</taxon>
        <taxon>Pseudomonadota</taxon>
        <taxon>Gammaproteobacteria</taxon>
        <taxon>Vibrionales</taxon>
        <taxon>Vibrionaceae</taxon>
        <taxon>Vibrio</taxon>
    </lineage>
</organism>
<sequence length="63" mass="7259">MKTPSVPQPCIRHCCLDENDVCLGCWRTLTEILEWNTYSDETKQAVLSECRLRQQARGAARHP</sequence>
<evidence type="ECO:0000313" key="1">
    <source>
        <dbReference type="EMBL" id="MDN3611365.1"/>
    </source>
</evidence>
<protein>
    <submittedName>
        <fullName evidence="1">DUF1289 domain-containing protein</fullName>
    </submittedName>
</protein>
<dbReference type="Pfam" id="PF06945">
    <property type="entry name" value="DUF1289"/>
    <property type="match status" value="1"/>
</dbReference>
<gene>
    <name evidence="1" type="ORF">QWZ16_17325</name>
</gene>
<dbReference type="PANTHER" id="PTHR35175">
    <property type="entry name" value="DUF1289 DOMAIN-CONTAINING PROTEIN"/>
    <property type="match status" value="1"/>
</dbReference>
<dbReference type="PANTHER" id="PTHR35175:SF2">
    <property type="entry name" value="DUF1289 DOMAIN-CONTAINING PROTEIN"/>
    <property type="match status" value="1"/>
</dbReference>
<keyword evidence="2" id="KW-1185">Reference proteome</keyword>
<proteinExistence type="predicted"/>
<name>A0ABT8BZ67_9VIBR</name>
<accession>A0ABT8BZ67</accession>
<dbReference type="RefSeq" id="WP_076590405.1">
    <property type="nucleotide sequence ID" value="NZ_JABEYA020000006.1"/>
</dbReference>
<dbReference type="InterPro" id="IPR010710">
    <property type="entry name" value="DUF1289"/>
</dbReference>
<reference evidence="2" key="1">
    <citation type="journal article" date="2019" name="Int. J. Syst. Evol. Microbiol.">
        <title>The Global Catalogue of Microorganisms (GCM) 10K type strain sequencing project: providing services to taxonomists for standard genome sequencing and annotation.</title>
        <authorList>
            <consortium name="The Broad Institute Genomics Platform"/>
            <consortium name="The Broad Institute Genome Sequencing Center for Infectious Disease"/>
            <person name="Wu L."/>
            <person name="Ma J."/>
        </authorList>
    </citation>
    <scope>NUCLEOTIDE SEQUENCE [LARGE SCALE GENOMIC DNA]</scope>
    <source>
        <strain evidence="2">CECT 7398</strain>
    </source>
</reference>
<evidence type="ECO:0000313" key="2">
    <source>
        <dbReference type="Proteomes" id="UP001238540"/>
    </source>
</evidence>